<evidence type="ECO:0000259" key="2">
    <source>
        <dbReference type="Pfam" id="PF08327"/>
    </source>
</evidence>
<dbReference type="InterPro" id="IPR013538">
    <property type="entry name" value="ASHA1/2-like_C"/>
</dbReference>
<dbReference type="Gene3D" id="3.30.530.20">
    <property type="match status" value="2"/>
</dbReference>
<dbReference type="eggNOG" id="COG3832">
    <property type="taxonomic scope" value="Bacteria"/>
</dbReference>
<gene>
    <name evidence="3" type="ORF">CGLY_10140</name>
</gene>
<reference evidence="3 4" key="1">
    <citation type="journal article" date="2015" name="Int. J. Syst. Evol. Microbiol.">
        <title>Revisiting Corynebacterium glyciniphilum (ex Kubota et al., 1972) sp. nov., nom. rev., isolated from putrefied banana.</title>
        <authorList>
            <person name="Al-Dilaimi A."/>
            <person name="Bednarz H."/>
            <person name="Lomker A."/>
            <person name="Niehaus K."/>
            <person name="Kalinowski J."/>
            <person name="Ruckert C."/>
        </authorList>
    </citation>
    <scope>NUCLEOTIDE SEQUENCE [LARGE SCALE GENOMIC DNA]</scope>
    <source>
        <strain evidence="3">AJ 3170</strain>
    </source>
</reference>
<sequence length="333" mass="36216">MPVRTVTKNTDDSTIEIVADYPVSVGRLWNAFADPNQLERFWGPPTYPATFPRHDVAVGGRSHYFMTGPEGDRSAGYWTFTDVNAPYSFTVRDGFADESGTPNPQTPEMTMSFQFDTTDQGSAMTMVTSFASDSDMQQMVEMGMAEGMEAALSQLDAVLAAPDPVAPGSKTQLTILEDTLVRINRVLPGTVEEVWGAHHDADVLRRWQLGPDGWSMPVCDVTTTVGEVYRFGWVQDVAADGQEAEAFGFTGTVLESEEPYRIVTTEMMTDGGGTPVEDGPETRNEVTFSPVANGTLLTLVVTYPGVAARDMILGTGMVDGMEMSYARLDQLLG</sequence>
<dbReference type="Proteomes" id="UP000023703">
    <property type="component" value="Chromosome"/>
</dbReference>
<evidence type="ECO:0000313" key="3">
    <source>
        <dbReference type="EMBL" id="AHW64473.1"/>
    </source>
</evidence>
<dbReference type="HOGENOM" id="CLU_854762_0_0_11"/>
<dbReference type="OrthoDB" id="3365660at2"/>
<dbReference type="RefSeq" id="WP_038549194.1">
    <property type="nucleotide sequence ID" value="NZ_CP006842.1"/>
</dbReference>
<dbReference type="CDD" id="cd07814">
    <property type="entry name" value="SRPBCC_CalC_Aha1-like"/>
    <property type="match status" value="1"/>
</dbReference>
<protein>
    <recommendedName>
        <fullName evidence="2">Activator of Hsp90 ATPase homologue 1/2-like C-terminal domain-containing protein</fullName>
    </recommendedName>
</protein>
<organism evidence="3 4">
    <name type="scientific">Corynebacterium glyciniphilum AJ 3170</name>
    <dbReference type="NCBI Taxonomy" id="1404245"/>
    <lineage>
        <taxon>Bacteria</taxon>
        <taxon>Bacillati</taxon>
        <taxon>Actinomycetota</taxon>
        <taxon>Actinomycetes</taxon>
        <taxon>Mycobacteriales</taxon>
        <taxon>Corynebacteriaceae</taxon>
        <taxon>Corynebacterium</taxon>
    </lineage>
</organism>
<proteinExistence type="inferred from homology"/>
<accession>X5DMW1</accession>
<feature type="domain" description="Activator of Hsp90 ATPase homologue 1/2-like C-terminal" evidence="2">
    <location>
        <begin position="190"/>
        <end position="333"/>
    </location>
</feature>
<dbReference type="EMBL" id="CP006842">
    <property type="protein sequence ID" value="AHW64473.1"/>
    <property type="molecule type" value="Genomic_DNA"/>
</dbReference>
<dbReference type="KEGG" id="cgy:CGLY_10140"/>
<dbReference type="SUPFAM" id="SSF55961">
    <property type="entry name" value="Bet v1-like"/>
    <property type="match status" value="2"/>
</dbReference>
<name>X5DMW1_9CORY</name>
<keyword evidence="4" id="KW-1185">Reference proteome</keyword>
<dbReference type="AlphaFoldDB" id="X5DMW1"/>
<evidence type="ECO:0000313" key="4">
    <source>
        <dbReference type="Proteomes" id="UP000023703"/>
    </source>
</evidence>
<dbReference type="Pfam" id="PF08327">
    <property type="entry name" value="AHSA1"/>
    <property type="match status" value="2"/>
</dbReference>
<comment type="similarity">
    <text evidence="1">Belongs to the AHA1 family.</text>
</comment>
<feature type="domain" description="Activator of Hsp90 ATPase homologue 1/2-like C-terminal" evidence="2">
    <location>
        <begin position="23"/>
        <end position="159"/>
    </location>
</feature>
<dbReference type="InterPro" id="IPR023393">
    <property type="entry name" value="START-like_dom_sf"/>
</dbReference>
<evidence type="ECO:0000256" key="1">
    <source>
        <dbReference type="ARBA" id="ARBA00006817"/>
    </source>
</evidence>